<feature type="compositionally biased region" description="Low complexity" evidence="4">
    <location>
        <begin position="320"/>
        <end position="336"/>
    </location>
</feature>
<organism evidence="6 7">
    <name type="scientific">Dillenia turbinata</name>
    <dbReference type="NCBI Taxonomy" id="194707"/>
    <lineage>
        <taxon>Eukaryota</taxon>
        <taxon>Viridiplantae</taxon>
        <taxon>Streptophyta</taxon>
        <taxon>Embryophyta</taxon>
        <taxon>Tracheophyta</taxon>
        <taxon>Spermatophyta</taxon>
        <taxon>Magnoliopsida</taxon>
        <taxon>eudicotyledons</taxon>
        <taxon>Gunneridae</taxon>
        <taxon>Pentapetalae</taxon>
        <taxon>Dilleniales</taxon>
        <taxon>Dilleniaceae</taxon>
        <taxon>Dillenia</taxon>
    </lineage>
</organism>
<comment type="caution">
    <text evidence="6">The sequence shown here is derived from an EMBL/GenBank/DDBJ whole genome shotgun (WGS) entry which is preliminary data.</text>
</comment>
<dbReference type="GO" id="GO:0009909">
    <property type="term" value="P:regulation of flower development"/>
    <property type="evidence" value="ECO:0007669"/>
    <property type="project" value="InterPro"/>
</dbReference>
<feature type="region of interest" description="Disordered" evidence="4">
    <location>
        <begin position="276"/>
        <end position="359"/>
    </location>
</feature>
<dbReference type="InterPro" id="IPR045281">
    <property type="entry name" value="CONSTANS-like"/>
</dbReference>
<evidence type="ECO:0000313" key="6">
    <source>
        <dbReference type="EMBL" id="KAK6929253.1"/>
    </source>
</evidence>
<dbReference type="GO" id="GO:0005634">
    <property type="term" value="C:nucleus"/>
    <property type="evidence" value="ECO:0007669"/>
    <property type="project" value="UniProtKB-SubCell"/>
</dbReference>
<comment type="subcellular location">
    <subcellularLocation>
        <location evidence="1 3">Nucleus</location>
    </subcellularLocation>
</comment>
<feature type="compositionally biased region" description="Polar residues" evidence="4">
    <location>
        <begin position="276"/>
        <end position="319"/>
    </location>
</feature>
<evidence type="ECO:0000256" key="1">
    <source>
        <dbReference type="ARBA" id="ARBA00004123"/>
    </source>
</evidence>
<reference evidence="6 7" key="1">
    <citation type="submission" date="2023-12" db="EMBL/GenBank/DDBJ databases">
        <title>A high-quality genome assembly for Dillenia turbinata (Dilleniales).</title>
        <authorList>
            <person name="Chanderbali A."/>
        </authorList>
    </citation>
    <scope>NUCLEOTIDE SEQUENCE [LARGE SCALE GENOMIC DNA]</scope>
    <source>
        <strain evidence="6">LSX21</strain>
        <tissue evidence="6">Leaf</tissue>
    </source>
</reference>
<keyword evidence="7" id="KW-1185">Reference proteome</keyword>
<dbReference type="PANTHER" id="PTHR31319">
    <property type="entry name" value="ZINC FINGER PROTEIN CONSTANS-LIKE 4"/>
    <property type="match status" value="1"/>
</dbReference>
<evidence type="ECO:0000256" key="2">
    <source>
        <dbReference type="ARBA" id="ARBA00023242"/>
    </source>
</evidence>
<sequence length="443" mass="49149">MYTANHNKWANAYITVSLHLLAKWHLSAHFGLKPHQLTPRLVLPVSSSGYVKIQAFYHPIGGQSNQKQTTVDQWAPQRGNESEFMGLECEVICFPSSWTKRAVEVDSPQPMSPWDKLADPPDSTCAQVIHSRPEEFSNNWIPLAQGAEYPGPDDELENVPMGKDLEIGVTRDPNLLLVDQSKVLVHSTVAHKDKTLELDLKQDGENHKGRKLEPNMEKNFELGMQAADLMSTMTKNTDHRAENQAPENQKDTGNSNLDHNILRHSDLSAFSRYNTASTTNQAPTGNVGSCSPLDNSSEAAKTESMHNLQSSSNGTPNQRSNGSSNNNDVGSTTNNVFAKPGLSNEKPVSKPQQQQAEHDELSLENMAAVAAHCGSSNILMSTGIEGNAGEAALNKFRQKRKERCFEKKVRYHSRKRMAEQRPRVRGQFVRQAAQQTRSKDADC</sequence>
<dbReference type="PROSITE" id="PS51017">
    <property type="entry name" value="CCT"/>
    <property type="match status" value="1"/>
</dbReference>
<accession>A0AAN8ZD32</accession>
<name>A0AAN8ZD32_9MAGN</name>
<keyword evidence="2 3" id="KW-0539">Nucleus</keyword>
<dbReference type="InterPro" id="IPR010402">
    <property type="entry name" value="CCT_domain"/>
</dbReference>
<evidence type="ECO:0000256" key="3">
    <source>
        <dbReference type="PROSITE-ProRule" id="PRU00357"/>
    </source>
</evidence>
<feature type="region of interest" description="Disordered" evidence="4">
    <location>
        <begin position="234"/>
        <end position="259"/>
    </location>
</feature>
<evidence type="ECO:0000259" key="5">
    <source>
        <dbReference type="PROSITE" id="PS51017"/>
    </source>
</evidence>
<feature type="compositionally biased region" description="Polar residues" evidence="4">
    <location>
        <begin position="245"/>
        <end position="258"/>
    </location>
</feature>
<dbReference type="EMBL" id="JBAMMX010000013">
    <property type="protein sequence ID" value="KAK6929253.1"/>
    <property type="molecule type" value="Genomic_DNA"/>
</dbReference>
<dbReference type="Pfam" id="PF06203">
    <property type="entry name" value="CCT"/>
    <property type="match status" value="1"/>
</dbReference>
<protein>
    <submittedName>
        <fullName evidence="6">CCT domain</fullName>
    </submittedName>
</protein>
<dbReference type="Proteomes" id="UP001370490">
    <property type="component" value="Unassembled WGS sequence"/>
</dbReference>
<dbReference type="GO" id="GO:0003700">
    <property type="term" value="F:DNA-binding transcription factor activity"/>
    <property type="evidence" value="ECO:0007669"/>
    <property type="project" value="TreeGrafter"/>
</dbReference>
<feature type="region of interest" description="Disordered" evidence="4">
    <location>
        <begin position="411"/>
        <end position="443"/>
    </location>
</feature>
<gene>
    <name evidence="6" type="ORF">RJ641_005458</name>
</gene>
<evidence type="ECO:0000313" key="7">
    <source>
        <dbReference type="Proteomes" id="UP001370490"/>
    </source>
</evidence>
<dbReference type="GO" id="GO:2000028">
    <property type="term" value="P:regulation of photoperiodism, flowering"/>
    <property type="evidence" value="ECO:0007669"/>
    <property type="project" value="TreeGrafter"/>
</dbReference>
<dbReference type="PANTHER" id="PTHR31319:SF97">
    <property type="entry name" value="CCT DOMAIN-CONTAINING PROTEIN"/>
    <property type="match status" value="1"/>
</dbReference>
<feature type="domain" description="CCT" evidence="5">
    <location>
        <begin position="389"/>
        <end position="431"/>
    </location>
</feature>
<evidence type="ECO:0000256" key="4">
    <source>
        <dbReference type="SAM" id="MobiDB-lite"/>
    </source>
</evidence>
<proteinExistence type="predicted"/>
<dbReference type="AlphaFoldDB" id="A0AAN8ZD32"/>